<evidence type="ECO:0000313" key="7">
    <source>
        <dbReference type="EMBL" id="KAK3945009.1"/>
    </source>
</evidence>
<dbReference type="SUPFAM" id="SSF57959">
    <property type="entry name" value="Leucine zipper domain"/>
    <property type="match status" value="1"/>
</dbReference>
<dbReference type="GO" id="GO:0003700">
    <property type="term" value="F:DNA-binding transcription factor activity"/>
    <property type="evidence" value="ECO:0007669"/>
    <property type="project" value="InterPro"/>
</dbReference>
<evidence type="ECO:0000259" key="6">
    <source>
        <dbReference type="PROSITE" id="PS50217"/>
    </source>
</evidence>
<feature type="region of interest" description="Disordered" evidence="5">
    <location>
        <begin position="96"/>
        <end position="171"/>
    </location>
</feature>
<protein>
    <submittedName>
        <fullName evidence="7">Transcription factor atf21</fullName>
    </submittedName>
</protein>
<dbReference type="Gene3D" id="1.20.5.170">
    <property type="match status" value="1"/>
</dbReference>
<dbReference type="PANTHER" id="PTHR19304">
    <property type="entry name" value="CYCLIC-AMP RESPONSE ELEMENT BINDING PROTEIN"/>
    <property type="match status" value="1"/>
</dbReference>
<feature type="region of interest" description="Disordered" evidence="5">
    <location>
        <begin position="292"/>
        <end position="331"/>
    </location>
</feature>
<reference evidence="8" key="1">
    <citation type="journal article" date="2023" name="Mol. Phylogenet. Evol.">
        <title>Genome-scale phylogeny and comparative genomics of the fungal order Sordariales.</title>
        <authorList>
            <person name="Hensen N."/>
            <person name="Bonometti L."/>
            <person name="Westerberg I."/>
            <person name="Brannstrom I.O."/>
            <person name="Guillou S."/>
            <person name="Cros-Aarteil S."/>
            <person name="Calhoun S."/>
            <person name="Haridas S."/>
            <person name="Kuo A."/>
            <person name="Mondo S."/>
            <person name="Pangilinan J."/>
            <person name="Riley R."/>
            <person name="LaButti K."/>
            <person name="Andreopoulos B."/>
            <person name="Lipzen A."/>
            <person name="Chen C."/>
            <person name="Yan M."/>
            <person name="Daum C."/>
            <person name="Ng V."/>
            <person name="Clum A."/>
            <person name="Steindorff A."/>
            <person name="Ohm R.A."/>
            <person name="Martin F."/>
            <person name="Silar P."/>
            <person name="Natvig D.O."/>
            <person name="Lalanne C."/>
            <person name="Gautier V."/>
            <person name="Ament-Velasquez S.L."/>
            <person name="Kruys A."/>
            <person name="Hutchinson M.I."/>
            <person name="Powell A.J."/>
            <person name="Barry K."/>
            <person name="Miller A.N."/>
            <person name="Grigoriev I.V."/>
            <person name="Debuchy R."/>
            <person name="Gladieux P."/>
            <person name="Hiltunen Thoren M."/>
            <person name="Johannesson H."/>
        </authorList>
    </citation>
    <scope>NUCLEOTIDE SEQUENCE [LARGE SCALE GENOMIC DNA]</scope>
    <source>
        <strain evidence="8">CBS 340.73</strain>
    </source>
</reference>
<keyword evidence="8" id="KW-1185">Reference proteome</keyword>
<dbReference type="Proteomes" id="UP001303473">
    <property type="component" value="Unassembled WGS sequence"/>
</dbReference>
<dbReference type="EMBL" id="MU853756">
    <property type="protein sequence ID" value="KAK3945009.1"/>
    <property type="molecule type" value="Genomic_DNA"/>
</dbReference>
<comment type="subcellular location">
    <subcellularLocation>
        <location evidence="1">Nucleus</location>
    </subcellularLocation>
</comment>
<evidence type="ECO:0000256" key="3">
    <source>
        <dbReference type="ARBA" id="ARBA00023163"/>
    </source>
</evidence>
<comment type="caution">
    <text evidence="7">The sequence shown here is derived from an EMBL/GenBank/DDBJ whole genome shotgun (WGS) entry which is preliminary data.</text>
</comment>
<proteinExistence type="predicted"/>
<dbReference type="PROSITE" id="PS50217">
    <property type="entry name" value="BZIP"/>
    <property type="match status" value="1"/>
</dbReference>
<feature type="region of interest" description="Disordered" evidence="5">
    <location>
        <begin position="1"/>
        <end position="59"/>
    </location>
</feature>
<dbReference type="InterPro" id="IPR051027">
    <property type="entry name" value="bZIP_transcription_factors"/>
</dbReference>
<feature type="compositionally biased region" description="Low complexity" evidence="5">
    <location>
        <begin position="113"/>
        <end position="131"/>
    </location>
</feature>
<evidence type="ECO:0000256" key="1">
    <source>
        <dbReference type="ARBA" id="ARBA00004123"/>
    </source>
</evidence>
<feature type="domain" description="BZIP" evidence="6">
    <location>
        <begin position="164"/>
        <end position="227"/>
    </location>
</feature>
<evidence type="ECO:0000256" key="4">
    <source>
        <dbReference type="ARBA" id="ARBA00023242"/>
    </source>
</evidence>
<dbReference type="InterPro" id="IPR046347">
    <property type="entry name" value="bZIP_sf"/>
</dbReference>
<dbReference type="InterPro" id="IPR004827">
    <property type="entry name" value="bZIP"/>
</dbReference>
<evidence type="ECO:0000256" key="2">
    <source>
        <dbReference type="ARBA" id="ARBA00023015"/>
    </source>
</evidence>
<sequence length="359" mass="39997">METLDTPSHFFSDCLDFEDTNPYQSPDHDAGDEGDGSQAFQPDHSTDGIGGSPFPTHDNLMRADSWDAFGDSHGGGMAVHHRPLFVDPGLYGEEEEHKEHIKAQIQALSAGMSSRPSTRRTSTFSQRTSESAGASTDITPPDQDSPKRRKTRRMKKDSNMAEEEQKRSKFLERNRIAASKCREKKKQYVTELEETKLDLEAQHAHLQMEYNGLLGEVSGLKHDLMAHAKCNDPNIDRWLNNEARRFVQTTNELFGQTFAEYIQTSPSLPELSTASSHSRNASIASTYQALAQGMPQGRGSDERRGSIAYSHGSPLQLSPTDSTFSTLPSVPHVRKESSINYDHMPDDMFKTDQSVFGEG</sequence>
<feature type="compositionally biased region" description="Polar residues" evidence="5">
    <location>
        <begin position="313"/>
        <end position="328"/>
    </location>
</feature>
<dbReference type="AlphaFoldDB" id="A0AAN6NFU7"/>
<feature type="compositionally biased region" description="Basic and acidic residues" evidence="5">
    <location>
        <begin position="156"/>
        <end position="171"/>
    </location>
</feature>
<dbReference type="GO" id="GO:0005634">
    <property type="term" value="C:nucleus"/>
    <property type="evidence" value="ECO:0007669"/>
    <property type="project" value="UniProtKB-SubCell"/>
</dbReference>
<keyword evidence="4" id="KW-0539">Nucleus</keyword>
<keyword evidence="2" id="KW-0805">Transcription regulation</keyword>
<organism evidence="7 8">
    <name type="scientific">Diplogelasinospora grovesii</name>
    <dbReference type="NCBI Taxonomy" id="303347"/>
    <lineage>
        <taxon>Eukaryota</taxon>
        <taxon>Fungi</taxon>
        <taxon>Dikarya</taxon>
        <taxon>Ascomycota</taxon>
        <taxon>Pezizomycotina</taxon>
        <taxon>Sordariomycetes</taxon>
        <taxon>Sordariomycetidae</taxon>
        <taxon>Sordariales</taxon>
        <taxon>Diplogelasinosporaceae</taxon>
        <taxon>Diplogelasinospora</taxon>
    </lineage>
</organism>
<gene>
    <name evidence="7" type="ORF">QBC46DRAFT_131591</name>
</gene>
<dbReference type="SMART" id="SM00338">
    <property type="entry name" value="BRLZ"/>
    <property type="match status" value="1"/>
</dbReference>
<evidence type="ECO:0000313" key="8">
    <source>
        <dbReference type="Proteomes" id="UP001303473"/>
    </source>
</evidence>
<name>A0AAN6NFU7_9PEZI</name>
<keyword evidence="3" id="KW-0804">Transcription</keyword>
<dbReference type="CDD" id="cd14687">
    <property type="entry name" value="bZIP_ATF2"/>
    <property type="match status" value="1"/>
</dbReference>
<dbReference type="Pfam" id="PF00170">
    <property type="entry name" value="bZIP_1"/>
    <property type="match status" value="1"/>
</dbReference>
<dbReference type="PROSITE" id="PS00036">
    <property type="entry name" value="BZIP_BASIC"/>
    <property type="match status" value="1"/>
</dbReference>
<accession>A0AAN6NFU7</accession>
<evidence type="ECO:0000256" key="5">
    <source>
        <dbReference type="SAM" id="MobiDB-lite"/>
    </source>
</evidence>